<dbReference type="RefSeq" id="WP_186847301.1">
    <property type="nucleotide sequence ID" value="NZ_JACOOX010000001.1"/>
</dbReference>
<proteinExistence type="predicted"/>
<feature type="transmembrane region" description="Helical" evidence="2">
    <location>
        <begin position="128"/>
        <end position="150"/>
    </location>
</feature>
<keyword evidence="2" id="KW-0812">Transmembrane</keyword>
<sequence>MDENMNGNQQNGTNAGQPDGAAQNMNPNQQAYGGQQYYDPNQQAYGGQQYYDPNQQAYGGQQYYDPNQQAYGGQQYYDPNQQAYGGQQYYDPNQQAYGGQYGQQPQGNKPAGGGFDKVKNAIVNNKKIVIIAAAAVVALILIFNIIGGIAGHGKQSPKAVVKAYVNAVEKQSGKKLYKLIDKKVLKYTKDEEDMDKDEMIDKLDQILEWSGESLENQVGKVKSIKVKFKKVKKLKGSKLEDKQEDYEDEYDIKVSQVARVEGTVKVKGKDDDIENDFTMYVYKRGGKWYLDFSSIY</sequence>
<keyword evidence="2" id="KW-0472">Membrane</keyword>
<feature type="compositionally biased region" description="Polar residues" evidence="1">
    <location>
        <begin position="23"/>
        <end position="85"/>
    </location>
</feature>
<evidence type="ECO:0008006" key="5">
    <source>
        <dbReference type="Google" id="ProtNLM"/>
    </source>
</evidence>
<protein>
    <recommendedName>
        <fullName evidence="5">DUF4878 domain-containing protein</fullName>
    </recommendedName>
</protein>
<reference evidence="3 4" key="1">
    <citation type="submission" date="2020-08" db="EMBL/GenBank/DDBJ databases">
        <title>Genome public.</title>
        <authorList>
            <person name="Liu C."/>
            <person name="Sun Q."/>
        </authorList>
    </citation>
    <scope>NUCLEOTIDE SEQUENCE [LARGE SCALE GENOMIC DNA]</scope>
    <source>
        <strain evidence="3 4">NSJ-10</strain>
    </source>
</reference>
<evidence type="ECO:0000313" key="3">
    <source>
        <dbReference type="EMBL" id="MBC5661664.1"/>
    </source>
</evidence>
<feature type="region of interest" description="Disordered" evidence="1">
    <location>
        <begin position="1"/>
        <end position="112"/>
    </location>
</feature>
<dbReference type="EMBL" id="JACOOX010000001">
    <property type="protein sequence ID" value="MBC5661664.1"/>
    <property type="molecule type" value="Genomic_DNA"/>
</dbReference>
<keyword evidence="4" id="KW-1185">Reference proteome</keyword>
<evidence type="ECO:0000313" key="4">
    <source>
        <dbReference type="Proteomes" id="UP000615234"/>
    </source>
</evidence>
<name>A0A8I0AEL6_9FIRM</name>
<gene>
    <name evidence="3" type="ORF">H8S09_01945</name>
</gene>
<dbReference type="AlphaFoldDB" id="A0A8I0AEL6"/>
<comment type="caution">
    <text evidence="3">The sequence shown here is derived from an EMBL/GenBank/DDBJ whole genome shotgun (WGS) entry which is preliminary data.</text>
</comment>
<evidence type="ECO:0000256" key="2">
    <source>
        <dbReference type="SAM" id="Phobius"/>
    </source>
</evidence>
<organism evidence="3 4">
    <name type="scientific">Coprococcus hominis</name>
    <name type="common">ex Liu et al. 2022</name>
    <dbReference type="NCBI Taxonomy" id="2763039"/>
    <lineage>
        <taxon>Bacteria</taxon>
        <taxon>Bacillati</taxon>
        <taxon>Bacillota</taxon>
        <taxon>Clostridia</taxon>
        <taxon>Lachnospirales</taxon>
        <taxon>Lachnospiraceae</taxon>
        <taxon>Coprococcus</taxon>
    </lineage>
</organism>
<accession>A0A8I0AEL6</accession>
<feature type="compositionally biased region" description="Low complexity" evidence="1">
    <location>
        <begin position="1"/>
        <end position="17"/>
    </location>
</feature>
<keyword evidence="2" id="KW-1133">Transmembrane helix</keyword>
<evidence type="ECO:0000256" key="1">
    <source>
        <dbReference type="SAM" id="MobiDB-lite"/>
    </source>
</evidence>
<dbReference type="Proteomes" id="UP000615234">
    <property type="component" value="Unassembled WGS sequence"/>
</dbReference>
<feature type="compositionally biased region" description="Low complexity" evidence="1">
    <location>
        <begin position="92"/>
        <end position="108"/>
    </location>
</feature>